<evidence type="ECO:0000313" key="2">
    <source>
        <dbReference type="EMBL" id="TWI84131.1"/>
    </source>
</evidence>
<dbReference type="EMBL" id="VLLG01000005">
    <property type="protein sequence ID" value="TWI84131.1"/>
    <property type="molecule type" value="Genomic_DNA"/>
</dbReference>
<feature type="chain" id="PRO_5021947866" evidence="1">
    <location>
        <begin position="20"/>
        <end position="187"/>
    </location>
</feature>
<keyword evidence="1" id="KW-0732">Signal</keyword>
<dbReference type="Proteomes" id="UP000316778">
    <property type="component" value="Unassembled WGS sequence"/>
</dbReference>
<dbReference type="RefSeq" id="WP_145717665.1">
    <property type="nucleotide sequence ID" value="NZ_BAAAFY010000002.1"/>
</dbReference>
<keyword evidence="3" id="KW-1185">Reference proteome</keyword>
<feature type="signal peptide" evidence="1">
    <location>
        <begin position="1"/>
        <end position="19"/>
    </location>
</feature>
<accession>A0A562SSB1</accession>
<comment type="caution">
    <text evidence="2">The sequence shown here is derived from an EMBL/GenBank/DDBJ whole genome shotgun (WGS) entry which is preliminary data.</text>
</comment>
<evidence type="ECO:0000313" key="3">
    <source>
        <dbReference type="Proteomes" id="UP000316778"/>
    </source>
</evidence>
<name>A0A562SSB1_CHIJA</name>
<proteinExistence type="predicted"/>
<protein>
    <submittedName>
        <fullName evidence="2">Uncharacterized protein</fullName>
    </submittedName>
</protein>
<evidence type="ECO:0000256" key="1">
    <source>
        <dbReference type="SAM" id="SignalP"/>
    </source>
</evidence>
<dbReference type="OrthoDB" id="661040at2"/>
<gene>
    <name evidence="2" type="ORF">LX66_4493</name>
</gene>
<reference evidence="2 3" key="1">
    <citation type="journal article" date="2013" name="Stand. Genomic Sci.">
        <title>Genomic Encyclopedia of Type Strains, Phase I: The one thousand microbial genomes (KMG-I) project.</title>
        <authorList>
            <person name="Kyrpides N.C."/>
            <person name="Woyke T."/>
            <person name="Eisen J.A."/>
            <person name="Garrity G."/>
            <person name="Lilburn T.G."/>
            <person name="Beck B.J."/>
            <person name="Whitman W.B."/>
            <person name="Hugenholtz P."/>
            <person name="Klenk H.P."/>
        </authorList>
    </citation>
    <scope>NUCLEOTIDE SEQUENCE [LARGE SCALE GENOMIC DNA]</scope>
    <source>
        <strain evidence="2 3">DSM 13484</strain>
    </source>
</reference>
<organism evidence="2 3">
    <name type="scientific">Chitinophaga japonensis</name>
    <name type="common">Flexibacter japonensis</name>
    <dbReference type="NCBI Taxonomy" id="104662"/>
    <lineage>
        <taxon>Bacteria</taxon>
        <taxon>Pseudomonadati</taxon>
        <taxon>Bacteroidota</taxon>
        <taxon>Chitinophagia</taxon>
        <taxon>Chitinophagales</taxon>
        <taxon>Chitinophagaceae</taxon>
        <taxon>Chitinophaga</taxon>
    </lineage>
</organism>
<sequence>MRLRLVHCLLVFMTLPALAQTPKQELHFKSSKNQLITVYKGTIFVNGNRTYQMQADSIIYKSRRNRLLEDKGNVFLFLDVKGSTDNEMYVFAVNNSQVDSILTAISSNIRDMDHDGFPEFGGRASTPAYPAADSVYYTPSRYYEIKKGRIELDAAYTEKMEKRINGVYLPEPLDGNGRCCKVIPKRS</sequence>
<dbReference type="AlphaFoldDB" id="A0A562SSB1"/>